<dbReference type="Proteomes" id="UP000013909">
    <property type="component" value="Unassembled WGS sequence"/>
</dbReference>
<accession>R7ZU62</accession>
<reference evidence="2 3" key="1">
    <citation type="submission" date="2013-02" db="EMBL/GenBank/DDBJ databases">
        <title>A novel strain isolated from Lonar lake, Maharashtra, India.</title>
        <authorList>
            <person name="Singh A."/>
        </authorList>
    </citation>
    <scope>NUCLEOTIDE SEQUENCE [LARGE SCALE GENOMIC DNA]</scope>
    <source>
        <strain evidence="2 3">AK24</strain>
    </source>
</reference>
<proteinExistence type="predicted"/>
<dbReference type="AlphaFoldDB" id="R7ZU62"/>
<dbReference type="PROSITE" id="PS50202">
    <property type="entry name" value="MSP"/>
    <property type="match status" value="1"/>
</dbReference>
<gene>
    <name evidence="2" type="ORF">ADIS_1915</name>
</gene>
<dbReference type="RefSeq" id="WP_010854053.1">
    <property type="nucleotide sequence ID" value="NZ_AQHR01000050.1"/>
</dbReference>
<dbReference type="STRING" id="1232681.ADIS_1915"/>
<protein>
    <recommendedName>
        <fullName evidence="1">MSP domain-containing protein</fullName>
    </recommendedName>
</protein>
<keyword evidence="3" id="KW-1185">Reference proteome</keyword>
<dbReference type="InterPro" id="IPR000535">
    <property type="entry name" value="MSP_dom"/>
</dbReference>
<evidence type="ECO:0000313" key="3">
    <source>
        <dbReference type="Proteomes" id="UP000013909"/>
    </source>
</evidence>
<organism evidence="2 3">
    <name type="scientific">Lunatimonas lonarensis</name>
    <dbReference type="NCBI Taxonomy" id="1232681"/>
    <lineage>
        <taxon>Bacteria</taxon>
        <taxon>Pseudomonadati</taxon>
        <taxon>Bacteroidota</taxon>
        <taxon>Cytophagia</taxon>
        <taxon>Cytophagales</taxon>
        <taxon>Cyclobacteriaceae</taxon>
    </lineage>
</organism>
<feature type="domain" description="MSP" evidence="1">
    <location>
        <begin position="262"/>
        <end position="337"/>
    </location>
</feature>
<dbReference type="EMBL" id="AQHR01000050">
    <property type="protein sequence ID" value="EON77696.1"/>
    <property type="molecule type" value="Genomic_DNA"/>
</dbReference>
<comment type="caution">
    <text evidence="2">The sequence shown here is derived from an EMBL/GenBank/DDBJ whole genome shotgun (WGS) entry which is preliminary data.</text>
</comment>
<name>R7ZU62_9BACT</name>
<evidence type="ECO:0000259" key="1">
    <source>
        <dbReference type="PROSITE" id="PS50202"/>
    </source>
</evidence>
<dbReference type="OrthoDB" id="1429235at2"/>
<evidence type="ECO:0000313" key="2">
    <source>
        <dbReference type="EMBL" id="EON77696.1"/>
    </source>
</evidence>
<sequence length="337" mass="39679">MRVFFDKENFISFSKLIEFDARKTNILDMLKKNLPIHFNFDLDSLDDDEFILVEEFWEGVSEDWVYTHKVDKVSPRPVEVDSFPEKSGVYLISCDNLPKIKRKKLFLIGGLGEELDCLGKILIDPDEYGFHVPFGVGDYLFKSWSEVRDFAFPFSYMFIIDRYIFKSNNLVLFNFNLKVILNEFYLDKEGPSKLVFIYQVNPFVRREDPKFDLGPDLENLRTMIRKTIKAINRNCKSPDLYFFGIPHKEIKDEHDRHLITNYVRIRPGDSFTYFDSLGNIVSASSEVDVFSLGKKVYREKSHFIVEKMRSFVKESFERFPRFCLLEPGKSVDDALEI</sequence>